<dbReference type="PROSITE" id="PS51257">
    <property type="entry name" value="PROKAR_LIPOPROTEIN"/>
    <property type="match status" value="1"/>
</dbReference>
<dbReference type="RefSeq" id="WP_203326417.1">
    <property type="nucleotide sequence ID" value="NZ_CP069213.1"/>
</dbReference>
<evidence type="ECO:0008006" key="3">
    <source>
        <dbReference type="Google" id="ProtNLM"/>
    </source>
</evidence>
<keyword evidence="2" id="KW-1185">Reference proteome</keyword>
<evidence type="ECO:0000313" key="1">
    <source>
        <dbReference type="EMBL" id="QRH02835.1"/>
    </source>
</evidence>
<organism evidence="1 2">
    <name type="scientific">Shewanella litorisediminis</name>
    <dbReference type="NCBI Taxonomy" id="1173586"/>
    <lineage>
        <taxon>Bacteria</taxon>
        <taxon>Pseudomonadati</taxon>
        <taxon>Pseudomonadota</taxon>
        <taxon>Gammaproteobacteria</taxon>
        <taxon>Alteromonadales</taxon>
        <taxon>Shewanellaceae</taxon>
        <taxon>Shewanella</taxon>
    </lineage>
</organism>
<gene>
    <name evidence="1" type="ORF">JQC75_05320</name>
</gene>
<name>A0ABX7G6C3_9GAMM</name>
<dbReference type="Proteomes" id="UP000596252">
    <property type="component" value="Chromosome"/>
</dbReference>
<reference evidence="1 2" key="1">
    <citation type="journal article" date="2012" name="Antonie Van Leeuwenhoek">
        <title>Shewanella litorisediminis sp. nov., a gammaproteobacterium isolated from a tidal flat sediment.</title>
        <authorList>
            <person name="Lee M.H."/>
            <person name="Yoon J.H."/>
        </authorList>
    </citation>
    <scope>NUCLEOTIDE SEQUENCE [LARGE SCALE GENOMIC DNA]</scope>
    <source>
        <strain evidence="1 2">SMK1-12</strain>
    </source>
</reference>
<sequence length="202" mass="21743">MRLVFSALLTAALSIGLLGCQSTEPPKDISPEQADPVMLRLFSIKTLAGFTLKVPESEASARLSTFIEAPLPWVTGDYTDGPVRGQVLLGYRDLQMTNARLAGAQLMLAPFVVTNQGSGSFWYLGLFGLKAESGTVSHLSSVFLGDRIELRGISVSAGQYLPLTVTTELLVRDANQAMAETPGLLDLRRFEISPQGQLVSLD</sequence>
<protein>
    <recommendedName>
        <fullName evidence="3">Lipoprotein</fullName>
    </recommendedName>
</protein>
<proteinExistence type="predicted"/>
<dbReference type="EMBL" id="CP069213">
    <property type="protein sequence ID" value="QRH02835.1"/>
    <property type="molecule type" value="Genomic_DNA"/>
</dbReference>
<accession>A0ABX7G6C3</accession>
<evidence type="ECO:0000313" key="2">
    <source>
        <dbReference type="Proteomes" id="UP000596252"/>
    </source>
</evidence>